<dbReference type="InterPro" id="IPR040314">
    <property type="entry name" value="DOP1"/>
</dbReference>
<dbReference type="OrthoDB" id="297643at2759"/>
<feature type="compositionally biased region" description="Polar residues" evidence="7">
    <location>
        <begin position="261"/>
        <end position="275"/>
    </location>
</feature>
<dbReference type="SUPFAM" id="SSF48371">
    <property type="entry name" value="ARM repeat"/>
    <property type="match status" value="2"/>
</dbReference>
<feature type="region of interest" description="Disordered" evidence="7">
    <location>
        <begin position="1"/>
        <end position="30"/>
    </location>
</feature>
<keyword evidence="2" id="KW-0813">Transport</keyword>
<evidence type="ECO:0000256" key="7">
    <source>
        <dbReference type="SAM" id="MobiDB-lite"/>
    </source>
</evidence>
<dbReference type="InterPro" id="IPR007249">
    <property type="entry name" value="DOP1_N"/>
</dbReference>
<dbReference type="PANTHER" id="PTHR14042">
    <property type="entry name" value="DOPEY-RELATED"/>
    <property type="match status" value="1"/>
</dbReference>
<accession>A0A9Q9DPI1</accession>
<dbReference type="GO" id="GO:0000139">
    <property type="term" value="C:Golgi membrane"/>
    <property type="evidence" value="ECO:0007669"/>
    <property type="project" value="UniProtKB-SubCell"/>
</dbReference>
<protein>
    <recommendedName>
        <fullName evidence="13">Dopey N-terminal domain-containing protein</fullName>
    </recommendedName>
</protein>
<dbReference type="InterPro" id="IPR056457">
    <property type="entry name" value="DOP1_C"/>
</dbReference>
<dbReference type="GO" id="GO:0005768">
    <property type="term" value="C:endosome"/>
    <property type="evidence" value="ECO:0007669"/>
    <property type="project" value="TreeGrafter"/>
</dbReference>
<proteinExistence type="inferred from homology"/>
<feature type="region of interest" description="Disordered" evidence="7">
    <location>
        <begin position="260"/>
        <end position="282"/>
    </location>
</feature>
<evidence type="ECO:0000256" key="3">
    <source>
        <dbReference type="ARBA" id="ARBA00022927"/>
    </source>
</evidence>
<gene>
    <name evidence="11" type="ORF">yc1106_00615</name>
</gene>
<sequence>MAADSPANLHIFSPTGSGRSSPVPRASRNAVEEPLYKKDKGFRRYAAGVERALALWDTAQQEWADYISFLARLLKALQAQSSEIPVIPHSDTVALRLAQCLNPTLPSGVHQKALEVYDYIFSTIGKDALARDLNLYFPGLAPVLSFASLSVRPLYLSLFEKHILKLDGPALRPALKAVILSLLPGLEDETSEDFEQMVSATEKLRNAVQENSGEVAESRASSGSSHFWQCFFLATITNASRRQGALAFLTRHLPKFGWSGRRNSPSDATTPSENLSAEAEAATSPEPGLLIRCFESGLSDPQILIQRGFLDLLVTHLPLDSPVLQERVGKGDLERLVAAAAGVVSRRDMSLNRRLWAWFLGPEPTVLDTNEGVTSPTSEHNGPADASAHQAAFFSRYGLEALTNSVLKMINRRSDVPVERARPFRVCLSLMDRWEVGGLIVPEIFLPALQSVHSYSETAARDQVDEVVRSASAFFDGVDSGLIWGKLIYLIKSSLQTNSASRDEALQKMKLAKFVLARFNLKEEDMLLHHMPLMILSTLTCLNDSPDTSITPSMDREVRSLALEITDSLVQIVPDRSFQGGKATNQQLSEALKTSSASVAQKLREFYEESQGSLDAADLPFDPRQLGQIILREASRMFITALQSNGSHNSAETLSRILANLIFKIQCLDAIEETDLPTAFGEILQMPSGAELSLSFSRLSATTSVLVALQTALPSGPYIASARLSELVYPLVEFLWQYLSPTLPKYHVETARCLLLLHSIAPASRMVESAISSIIVKQMSQTPALEGSSNCARRFATLWTHVMHELSLQSEKRPSTTRRPSGNALPVSVPAGDFHAVLTRPLLLLLDTVSEEGSETSTFMQDWLHDVPSLSRVIEILAVHIQSMNCIADSSKLTPEQAAQRRQPLPKRDDTKECLYYLKHIFNVIKRPSHLTWATLAEMTIIWSEESSSRISIQEWLVRTCLTTLGLRANTPDTDTEPHIHELHRLSVSVISQIYRSPFAAPLRDLELEIPLTNRLRSANPSLQSLLLGAVLAALRLRLTRLPEQEPETKTLTVPPTNRSRLSLTLAREPENDEPAPIPPPPQLIECLKFGFSSPSSRLVLEDWIHFLVEVLPMFADTIFQNLLPLVECLCKQINDTFEHLKTTFSKSEAPQAVSPESTLISLMNGLEQILAKAHERLTTQETKVSANKTPEQPQGFFSNVVSGVFASETSQTRTPTANSRLTVLLCFQDTVRICFSIWSWGGYGQRKEAQDPISAASFAYTSLRMRNRARRTLEHLFGAEALECLETLAVLWAHAAVDDIQGPAIMGLLNVLNGSKPKHTIPAIFNAVYSRTDPGALESSRLSTLTSDLVDAELVAFLVEYTDSLEDDAMDEIWQDCMLFLKDVLGNPLPHRQILPILLEFTAVIGQKVDNTNFGEQRKMRRELADIFARILTAIFTTRSMGYLHDSRQSPIEKPSATTNGGRAQRRATDVVSILTTVVPKLPTILVENDRVTKVVSDISTSVIGPTFRAKAFPENVSKNMLDLLQGLVKISQNNRLLKKDIYDAFNDAKFFNMPLALLRNAWLPILAQWTQSDKERVPELLSRLSAPTTAGIMFGVGATSARQEADRKTQLTLRRIALLILSSSEDAFTPNIPQFLEKIVELLTATPASSPSSITRAEVIVLLRAIILKTSPVHLAPLWPVVNGELTSALSALLPDAANKDHYNNAGIIQSCKLLDELVVLDPDDFQLMEWLFITDTIDAVYKPVDPPTVMSLTDEINEVLSMSSSAPAASLTAQHGSDMEEPKRTLLLDPLIVALEKEEGAAVLDMTRGELINRLVRPFLGNLAMNAFEARYGGGRADWQGVWESVVADAGS</sequence>
<dbReference type="InterPro" id="IPR016024">
    <property type="entry name" value="ARM-type_fold"/>
</dbReference>
<evidence type="ECO:0000256" key="6">
    <source>
        <dbReference type="ARBA" id="ARBA00046326"/>
    </source>
</evidence>
<feature type="domain" description="DOP1-like C-terminal" evidence="10">
    <location>
        <begin position="1358"/>
        <end position="1836"/>
    </location>
</feature>
<dbReference type="VEuPathDB" id="FungiDB:yc1106_00615"/>
<keyword evidence="12" id="KW-1185">Reference proteome</keyword>
<evidence type="ECO:0000259" key="8">
    <source>
        <dbReference type="Pfam" id="PF04118"/>
    </source>
</evidence>
<dbReference type="PANTHER" id="PTHR14042:SF24">
    <property type="entry name" value="PROTEIN DOPEY-1 HOMOLOG"/>
    <property type="match status" value="1"/>
</dbReference>
<reference evidence="11" key="1">
    <citation type="submission" date="2021-12" db="EMBL/GenBank/DDBJ databases">
        <title>Curvularia clavata genome.</title>
        <authorList>
            <person name="Cao Y."/>
        </authorList>
    </citation>
    <scope>NUCLEOTIDE SEQUENCE</scope>
    <source>
        <strain evidence="11">Yc1106</strain>
    </source>
</reference>
<keyword evidence="3" id="KW-0653">Protein transport</keyword>
<evidence type="ECO:0000259" key="9">
    <source>
        <dbReference type="Pfam" id="PF24597"/>
    </source>
</evidence>
<dbReference type="EMBL" id="CP089274">
    <property type="protein sequence ID" value="USP73341.1"/>
    <property type="molecule type" value="Genomic_DNA"/>
</dbReference>
<organism evidence="11 12">
    <name type="scientific">Curvularia clavata</name>
    <dbReference type="NCBI Taxonomy" id="95742"/>
    <lineage>
        <taxon>Eukaryota</taxon>
        <taxon>Fungi</taxon>
        <taxon>Dikarya</taxon>
        <taxon>Ascomycota</taxon>
        <taxon>Pezizomycotina</taxon>
        <taxon>Dothideomycetes</taxon>
        <taxon>Pleosporomycetidae</taxon>
        <taxon>Pleosporales</taxon>
        <taxon>Pleosporineae</taxon>
        <taxon>Pleosporaceae</taxon>
        <taxon>Curvularia</taxon>
    </lineage>
</organism>
<dbReference type="GO" id="GO:0006895">
    <property type="term" value="P:Golgi to endosome transport"/>
    <property type="evidence" value="ECO:0007669"/>
    <property type="project" value="InterPro"/>
</dbReference>
<evidence type="ECO:0000313" key="12">
    <source>
        <dbReference type="Proteomes" id="UP001056012"/>
    </source>
</evidence>
<evidence type="ECO:0000256" key="2">
    <source>
        <dbReference type="ARBA" id="ARBA00022448"/>
    </source>
</evidence>
<keyword evidence="4" id="KW-0333">Golgi apparatus</keyword>
<dbReference type="Pfam" id="PF24598">
    <property type="entry name" value="DOP1_C"/>
    <property type="match status" value="1"/>
</dbReference>
<dbReference type="Pfam" id="PF04118">
    <property type="entry name" value="Dopey_N"/>
    <property type="match status" value="1"/>
</dbReference>
<evidence type="ECO:0008006" key="13">
    <source>
        <dbReference type="Google" id="ProtNLM"/>
    </source>
</evidence>
<comment type="similarity">
    <text evidence="6">Belongs to the DOP1 family.</text>
</comment>
<keyword evidence="5" id="KW-0472">Membrane</keyword>
<evidence type="ECO:0000256" key="1">
    <source>
        <dbReference type="ARBA" id="ARBA00004395"/>
    </source>
</evidence>
<name>A0A9Q9DPI1_CURCL</name>
<comment type="subcellular location">
    <subcellularLocation>
        <location evidence="1">Golgi apparatus membrane</location>
        <topology evidence="1">Peripheral membrane protein</topology>
    </subcellularLocation>
</comment>
<evidence type="ECO:0000259" key="10">
    <source>
        <dbReference type="Pfam" id="PF24598"/>
    </source>
</evidence>
<evidence type="ECO:0000313" key="11">
    <source>
        <dbReference type="EMBL" id="USP73341.1"/>
    </source>
</evidence>
<dbReference type="GO" id="GO:0015031">
    <property type="term" value="P:protein transport"/>
    <property type="evidence" value="ECO:0007669"/>
    <property type="project" value="UniProtKB-KW"/>
</dbReference>
<dbReference type="GO" id="GO:0005829">
    <property type="term" value="C:cytosol"/>
    <property type="evidence" value="ECO:0007669"/>
    <property type="project" value="GOC"/>
</dbReference>
<dbReference type="Pfam" id="PF24597">
    <property type="entry name" value="TPR_DOP1_M"/>
    <property type="match status" value="1"/>
</dbReference>
<feature type="domain" description="DOP1 N-terminal" evidence="8">
    <location>
        <begin position="39"/>
        <end position="363"/>
    </location>
</feature>
<evidence type="ECO:0000256" key="5">
    <source>
        <dbReference type="ARBA" id="ARBA00023136"/>
    </source>
</evidence>
<feature type="domain" description="DOP1-like middle TPR" evidence="9">
    <location>
        <begin position="393"/>
        <end position="607"/>
    </location>
</feature>
<evidence type="ECO:0000256" key="4">
    <source>
        <dbReference type="ARBA" id="ARBA00023034"/>
    </source>
</evidence>
<dbReference type="InterPro" id="IPR056458">
    <property type="entry name" value="TPR_DOP1_M"/>
</dbReference>
<dbReference type="GO" id="GO:0005802">
    <property type="term" value="C:trans-Golgi network"/>
    <property type="evidence" value="ECO:0007669"/>
    <property type="project" value="TreeGrafter"/>
</dbReference>
<dbReference type="Proteomes" id="UP001056012">
    <property type="component" value="Chromosome 1"/>
</dbReference>